<feature type="compositionally biased region" description="Basic and acidic residues" evidence="2">
    <location>
        <begin position="647"/>
        <end position="665"/>
    </location>
</feature>
<dbReference type="EMBL" id="BJWL01000052">
    <property type="protein sequence ID" value="GFS28766.1"/>
    <property type="molecule type" value="Genomic_DNA"/>
</dbReference>
<evidence type="ECO:0000256" key="2">
    <source>
        <dbReference type="SAM" id="MobiDB-lite"/>
    </source>
</evidence>
<dbReference type="PANTHER" id="PTHR48435">
    <property type="entry name" value="POLYPROTEIN"/>
    <property type="match status" value="1"/>
</dbReference>
<dbReference type="InterPro" id="IPR053098">
    <property type="entry name" value="Petuviruses_polyprotein"/>
</dbReference>
<dbReference type="AlphaFoldDB" id="A0A7J0D795"/>
<reference evidence="4" key="1">
    <citation type="submission" date="2019-07" db="EMBL/GenBank/DDBJ databases">
        <title>De Novo Assembly of kiwifruit Actinidia rufa.</title>
        <authorList>
            <person name="Sugita-Konishi S."/>
            <person name="Sato K."/>
            <person name="Mori E."/>
            <person name="Abe Y."/>
            <person name="Kisaki G."/>
            <person name="Hamano K."/>
            <person name="Suezawa K."/>
            <person name="Otani M."/>
            <person name="Fukuda T."/>
            <person name="Manabe T."/>
            <person name="Gomi K."/>
            <person name="Tabuchi M."/>
            <person name="Akimitsu K."/>
            <person name="Kataoka I."/>
        </authorList>
    </citation>
    <scope>NUCLEOTIDE SEQUENCE [LARGE SCALE GENOMIC DNA]</scope>
    <source>
        <strain evidence="4">cv. Fuchu</strain>
    </source>
</reference>
<evidence type="ECO:0000256" key="1">
    <source>
        <dbReference type="SAM" id="Coils"/>
    </source>
</evidence>
<keyword evidence="1" id="KW-0175">Coiled coil</keyword>
<gene>
    <name evidence="3" type="ORF">Acr_00g0003790</name>
</gene>
<feature type="region of interest" description="Disordered" evidence="2">
    <location>
        <begin position="714"/>
        <end position="781"/>
    </location>
</feature>
<dbReference type="PANTHER" id="PTHR48435:SF1">
    <property type="entry name" value="POLYPROTEIN"/>
    <property type="match status" value="1"/>
</dbReference>
<proteinExistence type="predicted"/>
<feature type="coiled-coil region" evidence="1">
    <location>
        <begin position="11"/>
        <end position="38"/>
    </location>
</feature>
<keyword evidence="4" id="KW-1185">Reference proteome</keyword>
<sequence>MEGTSTGENVVQQMIGDMEQMRQQMDEMRKAVATLTTNRNLEKNPTVQQQPTVRQQPAVLLPQQQLPTGGDNTQATFCIGTPRQNPLYVPIPEVPEVGQGRHAWESKEKQHEHPARNLVMSAPIHIDIQACLITTGVDCILGYESIKKNEVKPVRVPLGIHWSRLETWDFSHFFGQAEGLLTRAKKEFHPQGRTGQGWLFNFQPAEKESKSPARKARKTYEQCNKLPIGANSRCSVKVVKGKSLSNSHFLECRANAQSSYTWRSVIKGQDVLKRGLFWVIFNGRRVQFWIDVWIGNALLSTAAMGPISTEEMGKLVVDYVDEYDKLVWRESSTGGFTTSSAYKLLEGDDPNEDRLLTNKARLTRNLSHDSSCPSCGHDVEDTLHVLRDCARAKTVWSVLLKGNNTVTNWQLTFSQATWALWLWRNKLLFDQHFTLPHDLGAQIRVRVKCDSHMGGSGHWTDRCFSLRHKVQDPRDQGLLKFEAEQANKPNVTQNPLPPHWNGNNSVGPSKDDSCLQIKMISSSAKYKYSQEALNAEALESRPTVANVAPQIEKGLLLPAADQDLTLIAYRLDGSPIYHSVFTPAALAPLIERGVLLPAVERAFPVIAYYPDGSPIQQGRDEEGHNWWDVCDCDDCFQSQQEAEYGIDPERECEPKPREKCPEKKERSKSKKKQYTYREMKELYDKGDPSVGLLGEPTGKFDFLVWYGKPSTPVTPAVMPKPSWSDTPEDEDPFSLPLSGPGPLRRILSEESSIGILNSMPVPKSLESPSEESYDRQFRQLT</sequence>
<evidence type="ECO:0008006" key="5">
    <source>
        <dbReference type="Google" id="ProtNLM"/>
    </source>
</evidence>
<evidence type="ECO:0000313" key="3">
    <source>
        <dbReference type="EMBL" id="GFS28766.1"/>
    </source>
</evidence>
<feature type="compositionally biased region" description="Low complexity" evidence="2">
    <location>
        <begin position="734"/>
        <end position="745"/>
    </location>
</feature>
<name>A0A7J0D795_9ERIC</name>
<feature type="compositionally biased region" description="Basic and acidic residues" evidence="2">
    <location>
        <begin position="772"/>
        <end position="781"/>
    </location>
</feature>
<feature type="region of interest" description="Disordered" evidence="2">
    <location>
        <begin position="647"/>
        <end position="672"/>
    </location>
</feature>
<dbReference type="OrthoDB" id="1744872at2759"/>
<protein>
    <recommendedName>
        <fullName evidence="5">Reverse transcriptase zinc-binding domain-containing protein</fullName>
    </recommendedName>
</protein>
<accession>A0A7J0D795</accession>
<evidence type="ECO:0000313" key="4">
    <source>
        <dbReference type="Proteomes" id="UP000585474"/>
    </source>
</evidence>
<comment type="caution">
    <text evidence="3">The sequence shown here is derived from an EMBL/GenBank/DDBJ whole genome shotgun (WGS) entry which is preliminary data.</text>
</comment>
<organism evidence="3 4">
    <name type="scientific">Actinidia rufa</name>
    <dbReference type="NCBI Taxonomy" id="165716"/>
    <lineage>
        <taxon>Eukaryota</taxon>
        <taxon>Viridiplantae</taxon>
        <taxon>Streptophyta</taxon>
        <taxon>Embryophyta</taxon>
        <taxon>Tracheophyta</taxon>
        <taxon>Spermatophyta</taxon>
        <taxon>Magnoliopsida</taxon>
        <taxon>eudicotyledons</taxon>
        <taxon>Gunneridae</taxon>
        <taxon>Pentapetalae</taxon>
        <taxon>asterids</taxon>
        <taxon>Ericales</taxon>
        <taxon>Actinidiaceae</taxon>
        <taxon>Actinidia</taxon>
    </lineage>
</organism>
<dbReference type="Proteomes" id="UP000585474">
    <property type="component" value="Unassembled WGS sequence"/>
</dbReference>